<dbReference type="InterPro" id="IPR008166">
    <property type="entry name" value="Glyco_transf_92"/>
</dbReference>
<evidence type="ECO:0008006" key="9">
    <source>
        <dbReference type="Google" id="ProtNLM"/>
    </source>
</evidence>
<keyword evidence="2" id="KW-0328">Glycosyltransferase</keyword>
<dbReference type="GO" id="GO:0005737">
    <property type="term" value="C:cytoplasm"/>
    <property type="evidence" value="ECO:0007669"/>
    <property type="project" value="TreeGrafter"/>
</dbReference>
<evidence type="ECO:0000256" key="1">
    <source>
        <dbReference type="ARBA" id="ARBA00004167"/>
    </source>
</evidence>
<dbReference type="AlphaFoldDB" id="A0AAE6ILA1"/>
<accession>A0AAE6ILA1</accession>
<evidence type="ECO:0000313" key="7">
    <source>
        <dbReference type="EMBL" id="QEA34125.1"/>
    </source>
</evidence>
<keyword evidence="5" id="KW-1133">Transmembrane helix</keyword>
<protein>
    <recommendedName>
        <fullName evidence="9">Glycosyltransferase</fullName>
    </recommendedName>
</protein>
<evidence type="ECO:0000256" key="3">
    <source>
        <dbReference type="ARBA" id="ARBA00022679"/>
    </source>
</evidence>
<dbReference type="PANTHER" id="PTHR21461">
    <property type="entry name" value="GLYCOSYLTRANSFERASE FAMILY 92 PROTEIN"/>
    <property type="match status" value="1"/>
</dbReference>
<dbReference type="Pfam" id="PF01697">
    <property type="entry name" value="Glyco_transf_92"/>
    <property type="match status" value="1"/>
</dbReference>
<dbReference type="GO" id="GO:0016020">
    <property type="term" value="C:membrane"/>
    <property type="evidence" value="ECO:0007669"/>
    <property type="project" value="UniProtKB-SubCell"/>
</dbReference>
<dbReference type="PANTHER" id="PTHR21461:SF69">
    <property type="entry name" value="GLYCOSYLTRANSFERASE FAMILY 92 PROTEIN"/>
    <property type="match status" value="1"/>
</dbReference>
<reference evidence="7 8" key="1">
    <citation type="submission" date="2019-06" db="EMBL/GenBank/DDBJ databases">
        <title>Genome analyses of bacteria isolated from kimchi.</title>
        <authorList>
            <person name="Lee S."/>
            <person name="Ahn S."/>
            <person name="Roh S."/>
        </authorList>
    </citation>
    <scope>NUCLEOTIDE SEQUENCE [LARGE SCALE GENOMIC DNA]</scope>
    <source>
        <strain evidence="7 8">CBA3620</strain>
        <plasmid evidence="7 8">unnamed1</plasmid>
    </source>
</reference>
<keyword evidence="3" id="KW-0808">Transferase</keyword>
<dbReference type="Proteomes" id="UP000321332">
    <property type="component" value="Plasmid unnamed1"/>
</dbReference>
<keyword evidence="6" id="KW-0472">Membrane</keyword>
<evidence type="ECO:0000256" key="4">
    <source>
        <dbReference type="ARBA" id="ARBA00022692"/>
    </source>
</evidence>
<proteinExistence type="predicted"/>
<dbReference type="GeneID" id="61187689"/>
<evidence type="ECO:0000256" key="6">
    <source>
        <dbReference type="ARBA" id="ARBA00023136"/>
    </source>
</evidence>
<keyword evidence="4" id="KW-0812">Transmembrane</keyword>
<geneLocation type="plasmid" evidence="7 8">
    <name>unnamed1</name>
</geneLocation>
<evidence type="ECO:0000313" key="8">
    <source>
        <dbReference type="Proteomes" id="UP000321332"/>
    </source>
</evidence>
<dbReference type="GO" id="GO:0016757">
    <property type="term" value="F:glycosyltransferase activity"/>
    <property type="evidence" value="ECO:0007669"/>
    <property type="project" value="UniProtKB-KW"/>
</dbReference>
<evidence type="ECO:0000256" key="5">
    <source>
        <dbReference type="ARBA" id="ARBA00022989"/>
    </source>
</evidence>
<name>A0AAE6ILA1_LEUCA</name>
<gene>
    <name evidence="7" type="ORF">FGL89_07985</name>
</gene>
<comment type="subcellular location">
    <subcellularLocation>
        <location evidence="1">Membrane</location>
        <topology evidence="1">Single-pass membrane protein</topology>
    </subcellularLocation>
</comment>
<keyword evidence="7" id="KW-0614">Plasmid</keyword>
<organism evidence="7 8">
    <name type="scientific">Leuconostoc carnosum</name>
    <dbReference type="NCBI Taxonomy" id="1252"/>
    <lineage>
        <taxon>Bacteria</taxon>
        <taxon>Bacillati</taxon>
        <taxon>Bacillota</taxon>
        <taxon>Bacilli</taxon>
        <taxon>Lactobacillales</taxon>
        <taxon>Lactobacillaceae</taxon>
        <taxon>Leuconostoc</taxon>
    </lineage>
</organism>
<evidence type="ECO:0000256" key="2">
    <source>
        <dbReference type="ARBA" id="ARBA00022676"/>
    </source>
</evidence>
<dbReference type="RefSeq" id="WP_147000501.1">
    <property type="nucleotide sequence ID" value="NZ_CP042375.1"/>
</dbReference>
<sequence>MYKTEMPNWKRKCFFLKYGIKGQLSKLKGIMKADKLSLLRALNDNRDVFPHQLGITAILKNEANYVQEWIEFHKLVGVTKFYLFDNDSEDDLEDRLKPYILEGTVELHKKYGHGKQREVYEEAIAMAKNETRWLAILDLDEFLLPLGNESVLDILNEKKRSAMLIGWMIYGSNGFVKRPKGLVLENYRKHATDELLADYKIIINPRKAIRVVNPHFVQVFGATTDETGKRIWAYPYKTDPQALPAPKKRVRINHYYSKSLEEFQMKSQRGFADNNGKVKKNPRGMSDFKKHDQNLEEDDAVNVYLPKLRMAMKLRNNDQSDNS</sequence>
<dbReference type="EMBL" id="CP042375">
    <property type="protein sequence ID" value="QEA34125.1"/>
    <property type="molecule type" value="Genomic_DNA"/>
</dbReference>